<organism evidence="1 2">
    <name type="scientific">Pedobacter chinensis</name>
    <dbReference type="NCBI Taxonomy" id="2282421"/>
    <lineage>
        <taxon>Bacteria</taxon>
        <taxon>Pseudomonadati</taxon>
        <taxon>Bacteroidota</taxon>
        <taxon>Sphingobacteriia</taxon>
        <taxon>Sphingobacteriales</taxon>
        <taxon>Sphingobacteriaceae</taxon>
        <taxon>Pedobacter</taxon>
    </lineage>
</organism>
<keyword evidence="2" id="KW-1185">Reference proteome</keyword>
<dbReference type="EMBL" id="QPKV01000003">
    <property type="protein sequence ID" value="RDC57472.1"/>
    <property type="molecule type" value="Genomic_DNA"/>
</dbReference>
<proteinExistence type="predicted"/>
<sequence length="171" mass="18748">MRIFYWLINITFDKNPTLLMKKNLPLILIIVCALLFSACKKGQIKNLNSIGYGTSFGMCAGYCSNTLLISDSKLTFSKSKNGQTPDTRTCSKTISEAEVNAIKDLLNSSQIANLPEVIGCPDCADGGAEWVSVNADDKQYKITYEYGKAPKELEAAVAKLKVLKDGFKDCN</sequence>
<dbReference type="AlphaFoldDB" id="A0A369PZ03"/>
<gene>
    <name evidence="1" type="ORF">DU508_10000</name>
</gene>
<evidence type="ECO:0000313" key="2">
    <source>
        <dbReference type="Proteomes" id="UP000253961"/>
    </source>
</evidence>
<dbReference type="Proteomes" id="UP000253961">
    <property type="component" value="Unassembled WGS sequence"/>
</dbReference>
<accession>A0A369PZ03</accession>
<reference evidence="1 2" key="1">
    <citation type="submission" date="2018-07" db="EMBL/GenBank/DDBJ databases">
        <title>Pedobacter sp. nov., isolated from soil.</title>
        <authorList>
            <person name="Zhou L.Y."/>
            <person name="Du Z.J."/>
        </authorList>
    </citation>
    <scope>NUCLEOTIDE SEQUENCE [LARGE SCALE GENOMIC DNA]</scope>
    <source>
        <strain evidence="1 2">JDX94</strain>
    </source>
</reference>
<evidence type="ECO:0000313" key="1">
    <source>
        <dbReference type="EMBL" id="RDC57472.1"/>
    </source>
</evidence>
<comment type="caution">
    <text evidence="1">The sequence shown here is derived from an EMBL/GenBank/DDBJ whole genome shotgun (WGS) entry which is preliminary data.</text>
</comment>
<name>A0A369PZ03_9SPHI</name>
<protein>
    <submittedName>
        <fullName evidence="1">Uncharacterized protein</fullName>
    </submittedName>
</protein>